<proteinExistence type="predicted"/>
<name>A0A0A0BVZ9_9CELL</name>
<reference evidence="3 4" key="2">
    <citation type="journal article" date="2015" name="Stand. Genomic Sci.">
        <title>Draft genome sequence of Cellulomonas carbonis T26(T) and comparative analysis of six Cellulomonas genomes.</title>
        <authorList>
            <person name="Zhuang W."/>
            <person name="Zhang S."/>
            <person name="Xia X."/>
            <person name="Wang G."/>
        </authorList>
    </citation>
    <scope>NUCLEOTIDE SEQUENCE [LARGE SCALE GENOMIC DNA]</scope>
    <source>
        <strain evidence="3 4">T26</strain>
    </source>
</reference>
<comment type="caution">
    <text evidence="3">The sequence shown here is derived from an EMBL/GenBank/DDBJ whole genome shotgun (WGS) entry which is preliminary data.</text>
</comment>
<accession>A0A0A0BVZ9</accession>
<keyword evidence="2" id="KW-1133">Transmembrane helix</keyword>
<organism evidence="3 4">
    <name type="scientific">Cellulomonas carbonis T26</name>
    <dbReference type="NCBI Taxonomy" id="947969"/>
    <lineage>
        <taxon>Bacteria</taxon>
        <taxon>Bacillati</taxon>
        <taxon>Actinomycetota</taxon>
        <taxon>Actinomycetes</taxon>
        <taxon>Micrococcales</taxon>
        <taxon>Cellulomonadaceae</taxon>
        <taxon>Cellulomonas</taxon>
    </lineage>
</organism>
<keyword evidence="2" id="KW-0812">Transmembrane</keyword>
<feature type="compositionally biased region" description="Basic and acidic residues" evidence="1">
    <location>
        <begin position="1"/>
        <end position="12"/>
    </location>
</feature>
<feature type="region of interest" description="Disordered" evidence="1">
    <location>
        <begin position="1"/>
        <end position="30"/>
    </location>
</feature>
<feature type="transmembrane region" description="Helical" evidence="2">
    <location>
        <begin position="218"/>
        <end position="236"/>
    </location>
</feature>
<dbReference type="RefSeq" id="WP_081978436.1">
    <property type="nucleotide sequence ID" value="NZ_AXCY01000003.1"/>
</dbReference>
<feature type="transmembrane region" description="Helical" evidence="2">
    <location>
        <begin position="183"/>
        <end position="206"/>
    </location>
</feature>
<feature type="transmembrane region" description="Helical" evidence="2">
    <location>
        <begin position="139"/>
        <end position="163"/>
    </location>
</feature>
<dbReference type="Pfam" id="PF11361">
    <property type="entry name" value="DUF3159"/>
    <property type="match status" value="1"/>
</dbReference>
<reference evidence="3 4" key="1">
    <citation type="submission" date="2013-08" db="EMBL/GenBank/DDBJ databases">
        <title>Genome sequencing of Cellulomonas carbonis T26.</title>
        <authorList>
            <person name="Chen F."/>
            <person name="Li Y."/>
            <person name="Wang G."/>
        </authorList>
    </citation>
    <scope>NUCLEOTIDE SEQUENCE [LARGE SCALE GENOMIC DNA]</scope>
    <source>
        <strain evidence="3 4">T26</strain>
    </source>
</reference>
<sequence length="254" mass="26551">MPADARDARSDEADAASAAAPAGVPAEDVRPDAAATGGVRSLLGEEFSLADAVGGVRGLVESVLPGLVFVVVFVATRDLVPSLVAASVAALGAVVLRLAQRTPVTQALSGVLGIVVGVVWALTTGRAEDFFAGGLLVNVAYLVGTGVSALVGWPVVGVLVTLLRGETMRWRTDPALTGLRRRYAWATWLWAAMFALRLVVQVPFYLAGDVASLGTAKLAMGLPLFAVVLWLTWLLVGPRATRAEHPDRRPTPPR</sequence>
<dbReference type="EMBL" id="AXCY01000003">
    <property type="protein sequence ID" value="KGM12573.1"/>
    <property type="molecule type" value="Genomic_DNA"/>
</dbReference>
<evidence type="ECO:0000256" key="1">
    <source>
        <dbReference type="SAM" id="MobiDB-lite"/>
    </source>
</evidence>
<feature type="transmembrane region" description="Helical" evidence="2">
    <location>
        <begin position="67"/>
        <end position="96"/>
    </location>
</feature>
<dbReference type="InterPro" id="IPR016566">
    <property type="entry name" value="UCP010219"/>
</dbReference>
<gene>
    <name evidence="3" type="ORF">N868_09915</name>
</gene>
<keyword evidence="2" id="KW-0472">Membrane</keyword>
<keyword evidence="4" id="KW-1185">Reference proteome</keyword>
<dbReference type="AlphaFoldDB" id="A0A0A0BVZ9"/>
<protein>
    <submittedName>
        <fullName evidence="3">Membrane protein</fullName>
    </submittedName>
</protein>
<feature type="compositionally biased region" description="Low complexity" evidence="1">
    <location>
        <begin position="15"/>
        <end position="26"/>
    </location>
</feature>
<evidence type="ECO:0000313" key="3">
    <source>
        <dbReference type="EMBL" id="KGM12573.1"/>
    </source>
</evidence>
<feature type="transmembrane region" description="Helical" evidence="2">
    <location>
        <begin position="108"/>
        <end position="127"/>
    </location>
</feature>
<evidence type="ECO:0000256" key="2">
    <source>
        <dbReference type="SAM" id="Phobius"/>
    </source>
</evidence>
<dbReference type="Proteomes" id="UP000029839">
    <property type="component" value="Unassembled WGS sequence"/>
</dbReference>
<dbReference type="OrthoDB" id="5244221at2"/>
<evidence type="ECO:0000313" key="4">
    <source>
        <dbReference type="Proteomes" id="UP000029839"/>
    </source>
</evidence>